<protein>
    <submittedName>
        <fullName evidence="2">Uncharacterized protein</fullName>
    </submittedName>
</protein>
<keyword evidence="3" id="KW-1185">Reference proteome</keyword>
<evidence type="ECO:0000256" key="1">
    <source>
        <dbReference type="SAM" id="Coils"/>
    </source>
</evidence>
<name>A0A8S1NT84_9CILI</name>
<reference evidence="2" key="1">
    <citation type="submission" date="2021-01" db="EMBL/GenBank/DDBJ databases">
        <authorList>
            <consortium name="Genoscope - CEA"/>
            <person name="William W."/>
        </authorList>
    </citation>
    <scope>NUCLEOTIDE SEQUENCE</scope>
</reference>
<proteinExistence type="predicted"/>
<feature type="coiled-coil region" evidence="1">
    <location>
        <begin position="621"/>
        <end position="659"/>
    </location>
</feature>
<sequence length="912" mass="108251">MDQNQKEKESSSDEQLIKTFKEEMECYFKDIDLNQKKEKTAVILFGKTRVGKSTIYHILKGDELQKTDKGRLYIEKDQVPLIGLDNIPFTKNLNIFSFSYENQDIDIIDTPGFEDNQNPLNDLIPQIQLLKVLNSYKNILLLIVFQFDIDNCDNYRCPLFLAKNLFQSSKDFESMFQNTTICLIANKVDRDQLNEPKTCIENEIKGKAQKIQSNQHLPQEFYKAIINNIFELQKCAVKHEQVEFKESIYKFINQKRNHNQNVKFKLSLNADSKLKLNKILIGIRDIFQVEIDQSITKFIQKTQELDELQKKRDQLMQFCQIIVDDIPMSFLNEYYYQDLTKYYTALKYEECKSTKLEELRYLFEQNIIENLFQCLQEIQINLTQFIISNKNKKQEVWNEVMTIQKQIIEKIKPTEKEKQIIDGIQSSIDEFADQSYFDRLLVFIGNPLSGKSTSINLLYNVTHRKMLFKNSLMQIHFGKIEYDKVIEIVQKDKDLIIEFEQFSEDFVVLLEYFFVYCQKNQKAFSLQLVTDQDFLDEKIQLGLIKFINLNRIPTLNQFNIIQNIKQGFTDSQNVDLQKLNQIIKNPNYQKIQIDDGDYKLDQQIKDNSHCFKDFKINQIQQNELENVSQCIKKKLDGLEQQFINQIQNIQKNKKFLNEKTQFNYQLILKIKELDPDKENFENQLQDIRKIINQQLEFINDNNLGKHQKLKKLFIYLIKEYKIFEKIESTTGEFQKIFKTVEMVVEKYSNVALNQLDLINLLQQSNNVNKDLLNDSEIKCLTVLKIFYQQFQTESKTNQEIHVNKNYQAMIQGQNISMENKNSIITILNYFKKELLENIKILKELLDLLKSTQYIGYEQLDSFFLVKYFFKVVHCFKINENEETKKAVEKADYQQKIIENGQFCLSNSKLFNK</sequence>
<evidence type="ECO:0000313" key="3">
    <source>
        <dbReference type="Proteomes" id="UP000692954"/>
    </source>
</evidence>
<organism evidence="2 3">
    <name type="scientific">Paramecium sonneborni</name>
    <dbReference type="NCBI Taxonomy" id="65129"/>
    <lineage>
        <taxon>Eukaryota</taxon>
        <taxon>Sar</taxon>
        <taxon>Alveolata</taxon>
        <taxon>Ciliophora</taxon>
        <taxon>Intramacronucleata</taxon>
        <taxon>Oligohymenophorea</taxon>
        <taxon>Peniculida</taxon>
        <taxon>Parameciidae</taxon>
        <taxon>Paramecium</taxon>
    </lineage>
</organism>
<comment type="caution">
    <text evidence="2">The sequence shown here is derived from an EMBL/GenBank/DDBJ whole genome shotgun (WGS) entry which is preliminary data.</text>
</comment>
<dbReference type="Proteomes" id="UP000692954">
    <property type="component" value="Unassembled WGS sequence"/>
</dbReference>
<gene>
    <name evidence="2" type="ORF">PSON_ATCC_30995.1.T0550203</name>
</gene>
<dbReference type="EMBL" id="CAJJDN010000055">
    <property type="protein sequence ID" value="CAD8090214.1"/>
    <property type="molecule type" value="Genomic_DNA"/>
</dbReference>
<keyword evidence="1" id="KW-0175">Coiled coil</keyword>
<dbReference type="AlphaFoldDB" id="A0A8S1NT84"/>
<dbReference type="OrthoDB" id="8954335at2759"/>
<evidence type="ECO:0000313" key="2">
    <source>
        <dbReference type="EMBL" id="CAD8090214.1"/>
    </source>
</evidence>
<accession>A0A8S1NT84</accession>